<feature type="transmembrane region" description="Helical" evidence="6">
    <location>
        <begin position="405"/>
        <end position="423"/>
    </location>
</feature>
<feature type="transmembrane region" description="Helical" evidence="6">
    <location>
        <begin position="243"/>
        <end position="260"/>
    </location>
</feature>
<evidence type="ECO:0000256" key="3">
    <source>
        <dbReference type="ARBA" id="ARBA00022989"/>
    </source>
</evidence>
<evidence type="ECO:0000256" key="4">
    <source>
        <dbReference type="ARBA" id="ARBA00023136"/>
    </source>
</evidence>
<dbReference type="CDD" id="cd12148">
    <property type="entry name" value="fungal_TF_MHR"/>
    <property type="match status" value="1"/>
</dbReference>
<evidence type="ECO:0000256" key="5">
    <source>
        <dbReference type="SAM" id="MobiDB-lite"/>
    </source>
</evidence>
<feature type="domain" description="Major facilitator superfamily (MFS) profile" evidence="7">
    <location>
        <begin position="43"/>
        <end position="555"/>
    </location>
</feature>
<keyword evidence="9" id="KW-1185">Reference proteome</keyword>
<keyword evidence="2 6" id="KW-0812">Transmembrane</keyword>
<comment type="caution">
    <text evidence="8">The sequence shown here is derived from an EMBL/GenBank/DDBJ whole genome shotgun (WGS) entry which is preliminary data.</text>
</comment>
<dbReference type="PROSITE" id="PS50850">
    <property type="entry name" value="MFS"/>
    <property type="match status" value="1"/>
</dbReference>
<feature type="transmembrane region" description="Helical" evidence="6">
    <location>
        <begin position="45"/>
        <end position="69"/>
    </location>
</feature>
<dbReference type="Proteomes" id="UP000249363">
    <property type="component" value="Unassembled WGS sequence"/>
</dbReference>
<feature type="transmembrane region" description="Helical" evidence="6">
    <location>
        <begin position="349"/>
        <end position="369"/>
    </location>
</feature>
<keyword evidence="4 6" id="KW-0472">Membrane</keyword>
<dbReference type="InterPro" id="IPR036259">
    <property type="entry name" value="MFS_trans_sf"/>
</dbReference>
<feature type="region of interest" description="Disordered" evidence="5">
    <location>
        <begin position="609"/>
        <end position="639"/>
    </location>
</feature>
<dbReference type="RefSeq" id="XP_040733478.1">
    <property type="nucleotide sequence ID" value="XM_040877398.1"/>
</dbReference>
<dbReference type="InterPro" id="IPR020846">
    <property type="entry name" value="MFS_dom"/>
</dbReference>
<feature type="transmembrane region" description="Helical" evidence="6">
    <location>
        <begin position="381"/>
        <end position="399"/>
    </location>
</feature>
<dbReference type="PROSITE" id="PS00216">
    <property type="entry name" value="SUGAR_TRANSPORT_1"/>
    <property type="match status" value="1"/>
</dbReference>
<dbReference type="GO" id="GO:0022857">
    <property type="term" value="F:transmembrane transporter activity"/>
    <property type="evidence" value="ECO:0007669"/>
    <property type="project" value="InterPro"/>
</dbReference>
<gene>
    <name evidence="8" type="ORF">BHQ10_004974</name>
</gene>
<evidence type="ECO:0000313" key="8">
    <source>
        <dbReference type="EMBL" id="RAO68962.1"/>
    </source>
</evidence>
<dbReference type="EMBL" id="MIKG01000008">
    <property type="protein sequence ID" value="RAO68962.1"/>
    <property type="molecule type" value="Genomic_DNA"/>
</dbReference>
<evidence type="ECO:0000259" key="7">
    <source>
        <dbReference type="PROSITE" id="PS50850"/>
    </source>
</evidence>
<evidence type="ECO:0000313" key="9">
    <source>
        <dbReference type="Proteomes" id="UP000249363"/>
    </source>
</evidence>
<feature type="transmembrane region" description="Helical" evidence="6">
    <location>
        <begin position="112"/>
        <end position="131"/>
    </location>
</feature>
<evidence type="ECO:0000256" key="1">
    <source>
        <dbReference type="ARBA" id="ARBA00004141"/>
    </source>
</evidence>
<dbReference type="Gene3D" id="1.20.1250.20">
    <property type="entry name" value="MFS general substrate transporter like domains"/>
    <property type="match status" value="1"/>
</dbReference>
<feature type="transmembrane region" description="Helical" evidence="6">
    <location>
        <begin position="201"/>
        <end position="222"/>
    </location>
</feature>
<dbReference type="InterPro" id="IPR011701">
    <property type="entry name" value="MFS"/>
</dbReference>
<dbReference type="InterPro" id="IPR053791">
    <property type="entry name" value="MFS_Tri12-like"/>
</dbReference>
<evidence type="ECO:0000256" key="2">
    <source>
        <dbReference type="ARBA" id="ARBA00022692"/>
    </source>
</evidence>
<keyword evidence="3 6" id="KW-1133">Transmembrane helix</keyword>
<dbReference type="GO" id="GO:0005886">
    <property type="term" value="C:plasma membrane"/>
    <property type="evidence" value="ECO:0007669"/>
    <property type="project" value="TreeGrafter"/>
</dbReference>
<dbReference type="AlphaFoldDB" id="A0A364KZI2"/>
<feature type="transmembrane region" description="Helical" evidence="6">
    <location>
        <begin position="531"/>
        <end position="551"/>
    </location>
</feature>
<protein>
    <recommendedName>
        <fullName evidence="7">Major facilitator superfamily (MFS) profile domain-containing protein</fullName>
    </recommendedName>
</protein>
<reference evidence="8 9" key="1">
    <citation type="journal article" date="2017" name="Biotechnol. Biofuels">
        <title>Differential beta-glucosidase expression as a function of carbon source availability in Talaromyces amestolkiae: a genomic and proteomic approach.</title>
        <authorList>
            <person name="de Eugenio L.I."/>
            <person name="Mendez-Liter J.A."/>
            <person name="Nieto-Dominguez M."/>
            <person name="Alonso L."/>
            <person name="Gil-Munoz J."/>
            <person name="Barriuso J."/>
            <person name="Prieto A."/>
            <person name="Martinez M.J."/>
        </authorList>
    </citation>
    <scope>NUCLEOTIDE SEQUENCE [LARGE SCALE GENOMIC DNA]</scope>
    <source>
        <strain evidence="8 9">CIB</strain>
    </source>
</reference>
<dbReference type="PANTHER" id="PTHR23501">
    <property type="entry name" value="MAJOR FACILITATOR SUPERFAMILY"/>
    <property type="match status" value="1"/>
</dbReference>
<dbReference type="PANTHER" id="PTHR23501:SF195">
    <property type="entry name" value="PEP5"/>
    <property type="match status" value="1"/>
</dbReference>
<feature type="transmembrane region" description="Helical" evidence="6">
    <location>
        <begin position="81"/>
        <end position="100"/>
    </location>
</feature>
<feature type="transmembrane region" description="Helical" evidence="6">
    <location>
        <begin position="272"/>
        <end position="290"/>
    </location>
</feature>
<feature type="transmembrane region" description="Helical" evidence="6">
    <location>
        <begin position="137"/>
        <end position="161"/>
    </location>
</feature>
<accession>A0A364KZI2</accession>
<dbReference type="CDD" id="cd06179">
    <property type="entry name" value="MFS_TRI12_like"/>
    <property type="match status" value="1"/>
</dbReference>
<dbReference type="SUPFAM" id="SSF103473">
    <property type="entry name" value="MFS general substrate transporter"/>
    <property type="match status" value="1"/>
</dbReference>
<name>A0A364KZI2_TALAM</name>
<evidence type="ECO:0000256" key="6">
    <source>
        <dbReference type="SAM" id="Phobius"/>
    </source>
</evidence>
<dbReference type="OrthoDB" id="2587356at2759"/>
<sequence>MSREKFNEEHDVQIELASTPGADMGRPLNEQVEGSEHHGITAKIIAVYLSVVIIAFSGLVNIIGAGAYSRDVAASLGGSSISIWLSQVSAITITILGPIIAQAADYWGRKWFVVLTTLLGFVGCIVVSRANSMGVAIVGQIIAALGYSSQALLNAIVSEILPRRLRPAAQGGLGLTSGLGAAFSLIFGFHMVVVSTDGWRIYWYVTAGLMFIAVILFVIAYNPSPRPLQAALTTAEKIQRLDWTAYALLAAGLVPLNMALTWSDNPYPWSDAHVSATFAVGMVAFIAFGIHQTLIKKDGLCHHDLFRKDRNCAISFLCIFMEGLSFFSVNNFFPAEMSVLYEPDTFRVGLRASITFFAAVVSAFAVSVYSTITKDIKNPIIVAYTLIVLYTILMATATLDSATAVWAYPLFLGLGFGAAISNVTTAAQLSAPPSLIAVTSGLIAGTRSLGGSIALPVLNSIFQSTLSKHMGANIAAAVLPLGLSSENLSQFITALSSDDQAALASIPGVTPATISAGLEALKATYLVAYRYVWITAGAFSAVAVVAACFLINPKEDLNTSIDAPLQDENQEQLRNSPRSKTLVDDIHNRHRSRRRPAHAAAEEFLSSEKATEGSCVPEPPTTNSADISIPRANSADQSPSTLTERLQNVHKGLVLSLSSVVTSLSLETVVARCVDMYMQNTFCLHPIVHEGSLRAVMNLDTLVVQEVAAQPRTRSRDGSLHLLQSYALVTALCAATAYLLSPQTDVDGRLVGPVFLRVSRETLSIYHDLDLQQPESSSLAIRMFQAAALHTDGKHELAWHLFGEALRLADQMRLYDEQSFGLLDPLEGRLRRTAYWDLTAYAQYHHILEEYSLVTHTWNRERTTAMRLDYGPTDMFEEQLFAGFFAFHRLWEAASGLLLDLESYARVRRLTADAITLLEIQQNGLTESYVRFLTVLDHLPACIHYPDAGVNTENANITLSQRRQFWIQRTNLFVTYHCLRMVLVTRISHLGLGVLIGIQDAEPMLALRKTEVAHDMICLITSVPLEILRVMGETCISKIRHVGASLLEIMNQVPATPATVRAKSLLPVLLDVLTRLDSRRNVSHLVNLNHSPIV</sequence>
<feature type="transmembrane region" description="Helical" evidence="6">
    <location>
        <begin position="311"/>
        <end position="329"/>
    </location>
</feature>
<dbReference type="Pfam" id="PF07690">
    <property type="entry name" value="MFS_1"/>
    <property type="match status" value="1"/>
</dbReference>
<dbReference type="GeneID" id="63794190"/>
<proteinExistence type="predicted"/>
<comment type="subcellular location">
    <subcellularLocation>
        <location evidence="1">Membrane</location>
        <topology evidence="1">Multi-pass membrane protein</topology>
    </subcellularLocation>
</comment>
<dbReference type="InterPro" id="IPR005829">
    <property type="entry name" value="Sugar_transporter_CS"/>
</dbReference>
<feature type="transmembrane region" description="Helical" evidence="6">
    <location>
        <begin position="173"/>
        <end position="195"/>
    </location>
</feature>
<organism evidence="8 9">
    <name type="scientific">Talaromyces amestolkiae</name>
    <dbReference type="NCBI Taxonomy" id="1196081"/>
    <lineage>
        <taxon>Eukaryota</taxon>
        <taxon>Fungi</taxon>
        <taxon>Dikarya</taxon>
        <taxon>Ascomycota</taxon>
        <taxon>Pezizomycotina</taxon>
        <taxon>Eurotiomycetes</taxon>
        <taxon>Eurotiomycetidae</taxon>
        <taxon>Eurotiales</taxon>
        <taxon>Trichocomaceae</taxon>
        <taxon>Talaromyces</taxon>
        <taxon>Talaromyces sect. Talaromyces</taxon>
    </lineage>
</organism>